<evidence type="ECO:0000313" key="2">
    <source>
        <dbReference type="Proteomes" id="UP000198866"/>
    </source>
</evidence>
<evidence type="ECO:0000313" key="1">
    <source>
        <dbReference type="EMBL" id="SEK13262.1"/>
    </source>
</evidence>
<dbReference type="STRING" id="667676.SAMN05192539_106515"/>
<accession>A0A1H7EMK3</accession>
<organism evidence="1 2">
    <name type="scientific">Paraburkholderia diazotrophica</name>
    <dbReference type="NCBI Taxonomy" id="667676"/>
    <lineage>
        <taxon>Bacteria</taxon>
        <taxon>Pseudomonadati</taxon>
        <taxon>Pseudomonadota</taxon>
        <taxon>Betaproteobacteria</taxon>
        <taxon>Burkholderiales</taxon>
        <taxon>Burkholderiaceae</taxon>
        <taxon>Paraburkholderia</taxon>
    </lineage>
</organism>
<reference evidence="2" key="1">
    <citation type="submission" date="2016-10" db="EMBL/GenBank/DDBJ databases">
        <authorList>
            <person name="Varghese N."/>
            <person name="Submissions S."/>
        </authorList>
    </citation>
    <scope>NUCLEOTIDE SEQUENCE [LARGE SCALE GENOMIC DNA]</scope>
    <source>
        <strain evidence="2">LMG 26031</strain>
    </source>
</reference>
<name>A0A1H7EMK3_9BURK</name>
<gene>
    <name evidence="1" type="ORF">SAMN05192539_106515</name>
</gene>
<sequence length="45" mass="5754">MRDRQDVSRLLVWRPVQVIREERNRKWSEGLLEKMHRRRLRRLKA</sequence>
<keyword evidence="2" id="KW-1185">Reference proteome</keyword>
<dbReference type="AlphaFoldDB" id="A0A1H7EMK3"/>
<protein>
    <submittedName>
        <fullName evidence="1">Uncharacterized protein</fullName>
    </submittedName>
</protein>
<dbReference type="Proteomes" id="UP000198866">
    <property type="component" value="Unassembled WGS sequence"/>
</dbReference>
<proteinExistence type="predicted"/>
<dbReference type="EMBL" id="FNYE01000065">
    <property type="protein sequence ID" value="SEK13262.1"/>
    <property type="molecule type" value="Genomic_DNA"/>
</dbReference>